<organism evidence="1 2">
    <name type="scientific">Chromatocurvus halotolerans</name>
    <dbReference type="NCBI Taxonomy" id="1132028"/>
    <lineage>
        <taxon>Bacteria</taxon>
        <taxon>Pseudomonadati</taxon>
        <taxon>Pseudomonadota</taxon>
        <taxon>Gammaproteobacteria</taxon>
        <taxon>Cellvibrionales</taxon>
        <taxon>Halieaceae</taxon>
        <taxon>Chromatocurvus</taxon>
    </lineage>
</organism>
<accession>A0A4R2KZW9</accession>
<evidence type="ECO:0000313" key="2">
    <source>
        <dbReference type="Proteomes" id="UP000294980"/>
    </source>
</evidence>
<proteinExistence type="predicted"/>
<reference evidence="1 2" key="1">
    <citation type="submission" date="2019-03" db="EMBL/GenBank/DDBJ databases">
        <title>Genomic Encyclopedia of Type Strains, Phase IV (KMG-IV): sequencing the most valuable type-strain genomes for metagenomic binning, comparative biology and taxonomic classification.</title>
        <authorList>
            <person name="Goeker M."/>
        </authorList>
    </citation>
    <scope>NUCLEOTIDE SEQUENCE [LARGE SCALE GENOMIC DNA]</scope>
    <source>
        <strain evidence="1 2">DSM 23344</strain>
    </source>
</reference>
<sequence>MVTRQYPAAGRQPRAILARFPVFLIAPFVMTALAGPGDPPGSARELAPAFETLIERYLCEVRGVGCSLPGDMSADSFQQRIAAQSAILEDLEAVDRGTLTLEQDIDWRFLRGILKANIRAESDVQRWRQDPRQYVFTNGLIFKIEADHRHPDERGRDLVAELQTLRARLVNAETNLTEFIPNWLPYANARIDGTVIVMQEHLRKFASRLSPDLRDALIREAEQTVEALGRFRRFVNEDWTERPEGDFRIGADLYNYLHEHRHQIPTADRALEQISRGERGFTRMPDYHDWGWKQYEIVEGHLERKAASIDPDKTWKEIIRETKSLHPFNEQLVYEGIVLSRKTREWTIENDLVSIPWEDDDMLMVASDPSMAASQWWGFGPGYLPAGHPSTKMAWPIIPIQPEWPADVAEENLTEKDWSFYYAIGPHEAYPGHHLMRLYRHRNDRPLRRYEYSYSDQAWCYYVEWELTPRPEYGFFPEEMQDRYELEILRLKLWRMGRVIIDSGLHGGRMTWDEAVTVESERTGFVRRGAEINIDGIAGGGTNTAAPTIGYFQWMLLRDDYFNKMRELDQQGTLKDFHDRVYRIGFIPVELVRDQLMVELEREYRPEWHR</sequence>
<dbReference type="RefSeq" id="WP_162883891.1">
    <property type="nucleotide sequence ID" value="NZ_QQSW01000008.1"/>
</dbReference>
<comment type="caution">
    <text evidence="1">The sequence shown here is derived from an EMBL/GenBank/DDBJ whole genome shotgun (WGS) entry which is preliminary data.</text>
</comment>
<dbReference type="AlphaFoldDB" id="A0A4R2KZW9"/>
<dbReference type="Pfam" id="PF05960">
    <property type="entry name" value="DUF885"/>
    <property type="match status" value="1"/>
</dbReference>
<dbReference type="Proteomes" id="UP000294980">
    <property type="component" value="Unassembled WGS sequence"/>
</dbReference>
<name>A0A4R2KZW9_9GAMM</name>
<keyword evidence="2" id="KW-1185">Reference proteome</keyword>
<gene>
    <name evidence="1" type="ORF">EV688_10332</name>
</gene>
<evidence type="ECO:0000313" key="1">
    <source>
        <dbReference type="EMBL" id="TCO77019.1"/>
    </source>
</evidence>
<dbReference type="InterPro" id="IPR010281">
    <property type="entry name" value="DUF885"/>
</dbReference>
<protein>
    <submittedName>
        <fullName evidence="1">Uncharacterized protein (DUF885 family)</fullName>
    </submittedName>
</protein>
<dbReference type="EMBL" id="SLWX01000003">
    <property type="protein sequence ID" value="TCO77019.1"/>
    <property type="molecule type" value="Genomic_DNA"/>
</dbReference>